<evidence type="ECO:0000256" key="6">
    <source>
        <dbReference type="ARBA" id="ARBA00023002"/>
    </source>
</evidence>
<dbReference type="GO" id="GO:0006744">
    <property type="term" value="P:ubiquinone biosynthetic process"/>
    <property type="evidence" value="ECO:0007669"/>
    <property type="project" value="UniProtKB-UniPathway"/>
</dbReference>
<dbReference type="PANTHER" id="PTHR43876:SF8">
    <property type="entry name" value="2-OCTAPRENYL-6-METHOXYPHENOL HYDROXYLASE"/>
    <property type="match status" value="1"/>
</dbReference>
<evidence type="ECO:0000256" key="7">
    <source>
        <dbReference type="ARBA" id="ARBA00023033"/>
    </source>
</evidence>
<feature type="domain" description="FAD-binding" evidence="8">
    <location>
        <begin position="3"/>
        <end position="338"/>
    </location>
</feature>
<dbReference type="NCBIfam" id="TIGR01988">
    <property type="entry name" value="Ubi-OHases"/>
    <property type="match status" value="1"/>
</dbReference>
<dbReference type="EMBL" id="LKAJ01000002">
    <property type="protein sequence ID" value="KRG22233.1"/>
    <property type="molecule type" value="Genomic_DNA"/>
</dbReference>
<comment type="similarity">
    <text evidence="3">Belongs to the UbiH/COQ6 family.</text>
</comment>
<dbReference type="EC" id="1.14.13.-" evidence="9"/>
<dbReference type="EMBL" id="LKAJ02000001">
    <property type="protein sequence ID" value="MCS5712566.1"/>
    <property type="molecule type" value="Genomic_DNA"/>
</dbReference>
<dbReference type="RefSeq" id="WP_075065292.1">
    <property type="nucleotide sequence ID" value="NZ_LKAJ02000001.1"/>
</dbReference>
<evidence type="ECO:0000256" key="4">
    <source>
        <dbReference type="ARBA" id="ARBA00022630"/>
    </source>
</evidence>
<evidence type="ECO:0000313" key="10">
    <source>
        <dbReference type="EMBL" id="MCS5712566.1"/>
    </source>
</evidence>
<evidence type="ECO:0000313" key="11">
    <source>
        <dbReference type="Proteomes" id="UP000051497"/>
    </source>
</evidence>
<comment type="cofactor">
    <cofactor evidence="1">
        <name>FAD</name>
        <dbReference type="ChEBI" id="CHEBI:57692"/>
    </cofactor>
</comment>
<dbReference type="PANTHER" id="PTHR43876">
    <property type="entry name" value="UBIQUINONE BIOSYNTHESIS MONOOXYGENASE COQ6, MITOCHONDRIAL"/>
    <property type="match status" value="1"/>
</dbReference>
<evidence type="ECO:0000313" key="9">
    <source>
        <dbReference type="EMBL" id="KRG22233.1"/>
    </source>
</evidence>
<dbReference type="STRING" id="295108.HT99x_00652"/>
<keyword evidence="7 10" id="KW-0503">Monooxygenase</keyword>
<protein>
    <submittedName>
        <fullName evidence="9">2-octaprenyl-6-methoxyphenol hydroxylase</fullName>
        <ecNumber evidence="9">1.14.13.-</ecNumber>
    </submittedName>
    <submittedName>
        <fullName evidence="10">FAD-dependent monooxygenase</fullName>
    </submittedName>
</protein>
<dbReference type="GO" id="GO:0008681">
    <property type="term" value="F:2-octaprenyl-6-methoxyphenol hydroxylase activity"/>
    <property type="evidence" value="ECO:0007669"/>
    <property type="project" value="TreeGrafter"/>
</dbReference>
<keyword evidence="11" id="KW-1185">Reference proteome</keyword>
<gene>
    <name evidence="9" type="primary">ubiH</name>
    <name evidence="9" type="ORF">HT99x_00652</name>
    <name evidence="10" type="ORF">HT99x_014085</name>
</gene>
<keyword evidence="4" id="KW-0285">Flavoprotein</keyword>
<dbReference type="InterPro" id="IPR051205">
    <property type="entry name" value="UbiH/COQ6_monooxygenase"/>
</dbReference>
<comment type="caution">
    <text evidence="9">The sequence shown here is derived from an EMBL/GenBank/DDBJ whole genome shotgun (WGS) entry which is preliminary data.</text>
</comment>
<dbReference type="InterPro" id="IPR010971">
    <property type="entry name" value="UbiH/COQ6"/>
</dbReference>
<dbReference type="OrthoDB" id="9769565at2"/>
<dbReference type="Pfam" id="PF01494">
    <property type="entry name" value="FAD_binding_3"/>
    <property type="match status" value="1"/>
</dbReference>
<dbReference type="UniPathway" id="UPA00232"/>
<dbReference type="AlphaFoldDB" id="A0A0Q9YQP7"/>
<dbReference type="PRINTS" id="PR00420">
    <property type="entry name" value="RNGMNOXGNASE"/>
</dbReference>
<evidence type="ECO:0000259" key="8">
    <source>
        <dbReference type="Pfam" id="PF01494"/>
    </source>
</evidence>
<dbReference type="Proteomes" id="UP000051497">
    <property type="component" value="Unassembled WGS sequence"/>
</dbReference>
<reference evidence="10" key="2">
    <citation type="journal article" date="2016" name="Genome Announc.">
        <title>Draft Genome Sequences of Two Novel Amoeba-Resistant Intranuclear Bacteria, 'Candidatus Berkiella cookevillensis' and 'Candidatus Berkiella aquae'.</title>
        <authorList>
            <person name="Mehari Y.T."/>
            <person name="Arivett B.A."/>
            <person name="Farone A.L."/>
            <person name="Gunderson J.H."/>
            <person name="Farone M.B."/>
        </authorList>
    </citation>
    <scope>NUCLEOTIDE SEQUENCE</scope>
    <source>
        <strain evidence="10">HT99</strain>
    </source>
</reference>
<proteinExistence type="inferred from homology"/>
<dbReference type="PATRIC" id="fig|1590043.3.peg.653"/>
<keyword evidence="5" id="KW-0274">FAD</keyword>
<dbReference type="InterPro" id="IPR002938">
    <property type="entry name" value="FAD-bd"/>
</dbReference>
<evidence type="ECO:0000256" key="2">
    <source>
        <dbReference type="ARBA" id="ARBA00004749"/>
    </source>
</evidence>
<sequence>MLYDVVIIGGGAVGASLALMFAQENFQVLLIEKKAASTKLIPDKEARTIALSFASTHILEALGIWQSLQHRSVPIQEVRVSVAGRLGTTRLDAKEQKVPFLGQVVSFDELERTVFEALAHLPNVKIMRPATLQHYQLSSQGWDLSIAEEEKILPIKTRLLVAADGIDSMLRKALAIAVNKTEYGHFAVMSNIERSEVDSFTAFERFMAQGAMALLPWRNQMATCVMTAPMEQAQSWMAMSDQEYLTTCQDLLGRRQGRLIGLGKRICLPLTMQIATQQMSHRFLLMGNAAHSLHPIAAQGLNLSLRDIWQLRHQIRMSKMPIDVGSPHFLETYIKARANDQSRIIFATDKIAKYMSGGPLPMKLRALGITLFDSFMPAKKMFTRISMGLM</sequence>
<reference evidence="9" key="1">
    <citation type="submission" date="2015-09" db="EMBL/GenBank/DDBJ databases">
        <title>Draft Genome Sequences of Two Novel Amoeba-resistant Intranuclear Bacteria, Candidatus Berkiella cookevillensis and Candidatus Berkiella aquae.</title>
        <authorList>
            <person name="Mehari Y.T."/>
            <person name="Arivett B.A."/>
            <person name="Farone A.L."/>
            <person name="Gunderson J.H."/>
            <person name="Farone M.B."/>
        </authorList>
    </citation>
    <scope>NUCLEOTIDE SEQUENCE [LARGE SCALE GENOMIC DNA]</scope>
    <source>
        <strain evidence="9">HT99</strain>
    </source>
</reference>
<reference evidence="10" key="3">
    <citation type="submission" date="2021-06" db="EMBL/GenBank/DDBJ databases">
        <title>Genomic Description and Analysis of Intracellular Bacteria, Candidatus Berkiella cookevillensis and Candidatus Berkiella aquae.</title>
        <authorList>
            <person name="Kidane D.T."/>
            <person name="Mehari Y.T."/>
            <person name="Rice F.C."/>
            <person name="Arivett B.A."/>
            <person name="Farone A.L."/>
            <person name="Berk S.G."/>
            <person name="Farone M.B."/>
        </authorList>
    </citation>
    <scope>NUCLEOTIDE SEQUENCE</scope>
    <source>
        <strain evidence="10">HT99</strain>
    </source>
</reference>
<comment type="pathway">
    <text evidence="2">Cofactor biosynthesis; ubiquinone biosynthesis.</text>
</comment>
<dbReference type="SUPFAM" id="SSF51905">
    <property type="entry name" value="FAD/NAD(P)-binding domain"/>
    <property type="match status" value="1"/>
</dbReference>
<evidence type="ECO:0000256" key="5">
    <source>
        <dbReference type="ARBA" id="ARBA00022827"/>
    </source>
</evidence>
<keyword evidence="6 9" id="KW-0560">Oxidoreductase</keyword>
<dbReference type="InterPro" id="IPR036188">
    <property type="entry name" value="FAD/NAD-bd_sf"/>
</dbReference>
<accession>A0A0Q9YQP7</accession>
<evidence type="ECO:0000256" key="3">
    <source>
        <dbReference type="ARBA" id="ARBA00005349"/>
    </source>
</evidence>
<organism evidence="9">
    <name type="scientific">Candidatus Berkiella aquae</name>
    <dbReference type="NCBI Taxonomy" id="295108"/>
    <lineage>
        <taxon>Bacteria</taxon>
        <taxon>Pseudomonadati</taxon>
        <taxon>Pseudomonadota</taxon>
        <taxon>Gammaproteobacteria</taxon>
        <taxon>Candidatus Berkiellales</taxon>
        <taxon>Candidatus Berkiellaceae</taxon>
        <taxon>Candidatus Berkiella</taxon>
    </lineage>
</organism>
<name>A0A0Q9YQP7_9GAMM</name>
<dbReference type="GO" id="GO:0071949">
    <property type="term" value="F:FAD binding"/>
    <property type="evidence" value="ECO:0007669"/>
    <property type="project" value="InterPro"/>
</dbReference>
<evidence type="ECO:0000256" key="1">
    <source>
        <dbReference type="ARBA" id="ARBA00001974"/>
    </source>
</evidence>
<dbReference type="Gene3D" id="3.50.50.60">
    <property type="entry name" value="FAD/NAD(P)-binding domain"/>
    <property type="match status" value="2"/>
</dbReference>